<keyword evidence="3" id="KW-0732">Signal</keyword>
<dbReference type="InterPro" id="IPR029058">
    <property type="entry name" value="AB_hydrolase_fold"/>
</dbReference>
<evidence type="ECO:0000256" key="3">
    <source>
        <dbReference type="RuleBase" id="RU361235"/>
    </source>
</evidence>
<dbReference type="PANTHER" id="PTHR11559">
    <property type="entry name" value="CARBOXYLESTERASE"/>
    <property type="match status" value="1"/>
</dbReference>
<feature type="chain" id="PRO_5008448374" description="Carboxylic ester hydrolase" evidence="3">
    <location>
        <begin position="19"/>
        <end position="603"/>
    </location>
</feature>
<evidence type="ECO:0000313" key="6">
    <source>
        <dbReference type="Proteomes" id="UP000092666"/>
    </source>
</evidence>
<dbReference type="SUPFAM" id="SSF53474">
    <property type="entry name" value="alpha/beta-Hydrolases"/>
    <property type="match status" value="1"/>
</dbReference>
<dbReference type="InterPro" id="IPR050309">
    <property type="entry name" value="Type-B_Carboxylest/Lipase"/>
</dbReference>
<dbReference type="InterPro" id="IPR019819">
    <property type="entry name" value="Carboxylesterase_B_CS"/>
</dbReference>
<reference evidence="5 6" key="1">
    <citation type="submission" date="2013-07" db="EMBL/GenBank/DDBJ databases">
        <title>The Genome Sequence of Cryptococcus heveanensis BCC8398.</title>
        <authorList>
            <consortium name="The Broad Institute Genome Sequencing Platform"/>
            <person name="Cuomo C."/>
            <person name="Litvintseva A."/>
            <person name="Chen Y."/>
            <person name="Heitman J."/>
            <person name="Sun S."/>
            <person name="Springer D."/>
            <person name="Dromer F."/>
            <person name="Young S.K."/>
            <person name="Zeng Q."/>
            <person name="Gargeya S."/>
            <person name="Fitzgerald M."/>
            <person name="Abouelleil A."/>
            <person name="Alvarado L."/>
            <person name="Berlin A.M."/>
            <person name="Chapman S.B."/>
            <person name="Dewar J."/>
            <person name="Goldberg J."/>
            <person name="Griggs A."/>
            <person name="Gujja S."/>
            <person name="Hansen M."/>
            <person name="Howarth C."/>
            <person name="Imamovic A."/>
            <person name="Larimer J."/>
            <person name="McCowan C."/>
            <person name="Murphy C."/>
            <person name="Pearson M."/>
            <person name="Priest M."/>
            <person name="Roberts A."/>
            <person name="Saif S."/>
            <person name="Shea T."/>
            <person name="Sykes S."/>
            <person name="Wortman J."/>
            <person name="Nusbaum C."/>
            <person name="Birren B."/>
        </authorList>
    </citation>
    <scope>NUCLEOTIDE SEQUENCE [LARGE SCALE GENOMIC DNA]</scope>
    <source>
        <strain evidence="5 6">BCC8398</strain>
    </source>
</reference>
<dbReference type="OrthoDB" id="408631at2759"/>
<sequence length="603" mass="68109">MLCKFLLTVLPLLPLSFSAAVHSDAQPRSSTLEVRKKGGHWPDYPEVTIHPYASNLYKDGVRITGLHDDDYDQDVFLGIPYAEPPIGANRWRRPLPFNYTDDIKAQSAPPACPQDVDNPYIGTDKVDEDCLFLNVWAPDDAKPEKGSKESKEPIPVIVYLHPGGWDQGSGIGYNGTNLVAYSQEREQPVIYVSLNYRLGVLGWPYGYAFERARAANLGLRDVIQALRWIRENICYFGGDPHRVTLHGHSAGSVIISQLYFDTEMDLFSSAIMSSGSPSTAPIGPTNGTWDRPYEIFLNETDCYTSYGGDIGCLKNVSAATSSQLNCRSNETLNMHPRPRVDSDLIPDQPWILLEKGIFAPIPYISGQTKDEGTGFTPTNITEDTLIDVLQRFEPSPFPDDFDANLTERWYLNDPEFGSPFGTHNETFGLDPAYKQFAAIFTDAVETAPRRHFIRQANEFGFNRTWTYTFDHRVPGVDPRFGAVHLSDLPYILGDIQAGQNEWTQGDEDLSDLIRGYWLNFTYYGNPNGPNITNPYTYPDQYNHNGTVPPPATEINSTYWTEHDLLAGRKDILKFEVDDTEIIQDNYREGSVRFLNSHWDEFNY</sequence>
<dbReference type="GO" id="GO:0016787">
    <property type="term" value="F:hydrolase activity"/>
    <property type="evidence" value="ECO:0007669"/>
    <property type="project" value="UniProtKB-KW"/>
</dbReference>
<name>A0A1B9GSL4_9TREE</name>
<gene>
    <name evidence="5" type="ORF">I316_04557</name>
</gene>
<dbReference type="AlphaFoldDB" id="A0A1B9GSL4"/>
<feature type="signal peptide" evidence="3">
    <location>
        <begin position="1"/>
        <end position="18"/>
    </location>
</feature>
<feature type="domain" description="Carboxylesterase type B" evidence="4">
    <location>
        <begin position="70"/>
        <end position="533"/>
    </location>
</feature>
<dbReference type="PROSITE" id="PS00122">
    <property type="entry name" value="CARBOXYLESTERASE_B_1"/>
    <property type="match status" value="1"/>
</dbReference>
<dbReference type="InterPro" id="IPR002018">
    <property type="entry name" value="CarbesteraseB"/>
</dbReference>
<dbReference type="EC" id="3.1.1.-" evidence="3"/>
<dbReference type="Proteomes" id="UP000092666">
    <property type="component" value="Unassembled WGS sequence"/>
</dbReference>
<dbReference type="Pfam" id="PF00135">
    <property type="entry name" value="COesterase"/>
    <property type="match status" value="1"/>
</dbReference>
<dbReference type="EMBL" id="KI669503">
    <property type="protein sequence ID" value="OCF33845.1"/>
    <property type="molecule type" value="Genomic_DNA"/>
</dbReference>
<organism evidence="5 6">
    <name type="scientific">Kwoniella heveanensis BCC8398</name>
    <dbReference type="NCBI Taxonomy" id="1296120"/>
    <lineage>
        <taxon>Eukaryota</taxon>
        <taxon>Fungi</taxon>
        <taxon>Dikarya</taxon>
        <taxon>Basidiomycota</taxon>
        <taxon>Agaricomycotina</taxon>
        <taxon>Tremellomycetes</taxon>
        <taxon>Tremellales</taxon>
        <taxon>Cryptococcaceae</taxon>
        <taxon>Kwoniella</taxon>
    </lineage>
</organism>
<evidence type="ECO:0000313" key="5">
    <source>
        <dbReference type="EMBL" id="OCF33845.1"/>
    </source>
</evidence>
<comment type="similarity">
    <text evidence="1 3">Belongs to the type-B carboxylesterase/lipase family.</text>
</comment>
<dbReference type="InterPro" id="IPR019826">
    <property type="entry name" value="Carboxylesterase_B_AS"/>
</dbReference>
<dbReference type="STRING" id="1296120.A0A1B9GSL4"/>
<keyword evidence="6" id="KW-1185">Reference proteome</keyword>
<dbReference type="PROSITE" id="PS00941">
    <property type="entry name" value="CARBOXYLESTERASE_B_2"/>
    <property type="match status" value="1"/>
</dbReference>
<protein>
    <recommendedName>
        <fullName evidence="3">Carboxylic ester hydrolase</fullName>
        <ecNumber evidence="3">3.1.1.-</ecNumber>
    </recommendedName>
</protein>
<accession>A0A1B9GSL4</accession>
<evidence type="ECO:0000259" key="4">
    <source>
        <dbReference type="Pfam" id="PF00135"/>
    </source>
</evidence>
<dbReference type="Gene3D" id="3.40.50.1820">
    <property type="entry name" value="alpha/beta hydrolase"/>
    <property type="match status" value="1"/>
</dbReference>
<proteinExistence type="inferred from homology"/>
<keyword evidence="2 3" id="KW-0378">Hydrolase</keyword>
<evidence type="ECO:0000256" key="2">
    <source>
        <dbReference type="ARBA" id="ARBA00022801"/>
    </source>
</evidence>
<evidence type="ECO:0000256" key="1">
    <source>
        <dbReference type="ARBA" id="ARBA00005964"/>
    </source>
</evidence>
<reference evidence="6" key="2">
    <citation type="submission" date="2013-12" db="EMBL/GenBank/DDBJ databases">
        <title>Evolution of pathogenesis and genome organization in the Tremellales.</title>
        <authorList>
            <person name="Cuomo C."/>
            <person name="Litvintseva A."/>
            <person name="Heitman J."/>
            <person name="Chen Y."/>
            <person name="Sun S."/>
            <person name="Springer D."/>
            <person name="Dromer F."/>
            <person name="Young S."/>
            <person name="Zeng Q."/>
            <person name="Chapman S."/>
            <person name="Gujja S."/>
            <person name="Saif S."/>
            <person name="Birren B."/>
        </authorList>
    </citation>
    <scope>NUCLEOTIDE SEQUENCE [LARGE SCALE GENOMIC DNA]</scope>
    <source>
        <strain evidence="6">BCC8398</strain>
    </source>
</reference>